<dbReference type="Proteomes" id="UP000515465">
    <property type="component" value="Chromosome"/>
</dbReference>
<feature type="transmembrane region" description="Helical" evidence="1">
    <location>
        <begin position="246"/>
        <end position="268"/>
    </location>
</feature>
<evidence type="ECO:0000313" key="3">
    <source>
        <dbReference type="Proteomes" id="UP000515465"/>
    </source>
</evidence>
<gene>
    <name evidence="2" type="ORF">HB778_03305</name>
</gene>
<keyword evidence="1" id="KW-0812">Transmembrane</keyword>
<name>A0A7G6SMQ8_9HYPH</name>
<accession>A0A7G6SMQ8</accession>
<feature type="transmembrane region" description="Helical" evidence="1">
    <location>
        <begin position="170"/>
        <end position="191"/>
    </location>
</feature>
<keyword evidence="1" id="KW-0472">Membrane</keyword>
<proteinExistence type="predicted"/>
<evidence type="ECO:0000313" key="2">
    <source>
        <dbReference type="EMBL" id="QND55790.1"/>
    </source>
</evidence>
<keyword evidence="1" id="KW-1133">Transmembrane helix</keyword>
<dbReference type="RefSeq" id="WP_183461450.1">
    <property type="nucleotide sequence ID" value="NZ_CP050296.1"/>
</dbReference>
<dbReference type="AlphaFoldDB" id="A0A7G6SMQ8"/>
<feature type="transmembrane region" description="Helical" evidence="1">
    <location>
        <begin position="12"/>
        <end position="37"/>
    </location>
</feature>
<dbReference type="EMBL" id="CP050296">
    <property type="protein sequence ID" value="QND55790.1"/>
    <property type="molecule type" value="Genomic_DNA"/>
</dbReference>
<evidence type="ECO:0000256" key="1">
    <source>
        <dbReference type="SAM" id="Phobius"/>
    </source>
</evidence>
<sequence length="301" mass="31443">MPDTTTETVTVMVYDLLTLAIGTLSLLCFTASFCGLARQTTMLRDNKRTQNDVQIATDALTAAQTADQDAKAKLKDSVDAAAAAKTGVANANDAAAKAADDAAKAAAADAVAKAAAESESAQTAVVTATAAANNAASTLKAAQAKADEAAKTGNIERPIGPYSLARTQMAFWMFLTVAGFVFIWLTMGIYLGLITSGILVLLGINATSGMAAIGLNDGNDDTSTSNSFFLDILSDGKGPVLHRIQAVAWTCILGILFIWNVVWSFTFVNFDTNLLLLVGVAQSMYVGFKWQEAPAAPPDQN</sequence>
<reference evidence="3" key="1">
    <citation type="journal article" date="2020" name="Mol. Plant Microbe">
        <title>Rhizobial microsymbionts of the narrowly endemic Oxytropis species growing in Kamchatka are characterized by significant genetic diversity and possess a set of genes that are associated with T3SS and T6SS secretion systems and can affect the development of symbiosis.</title>
        <authorList>
            <person name="Safronova V."/>
            <person name="Guro P."/>
            <person name="Sazanova A."/>
            <person name="Kuznetsova I."/>
            <person name="Belimov A."/>
            <person name="Yakubov V."/>
            <person name="Chirak E."/>
            <person name="Afonin A."/>
            <person name="Gogolev Y."/>
            <person name="Andronov E."/>
            <person name="Tikhonovich I."/>
        </authorList>
    </citation>
    <scope>NUCLEOTIDE SEQUENCE [LARGE SCALE GENOMIC DNA]</scope>
    <source>
        <strain evidence="3">583</strain>
    </source>
</reference>
<organism evidence="2 3">
    <name type="scientific">Mesorhizobium huakuii</name>
    <dbReference type="NCBI Taxonomy" id="28104"/>
    <lineage>
        <taxon>Bacteria</taxon>
        <taxon>Pseudomonadati</taxon>
        <taxon>Pseudomonadota</taxon>
        <taxon>Alphaproteobacteria</taxon>
        <taxon>Hyphomicrobiales</taxon>
        <taxon>Phyllobacteriaceae</taxon>
        <taxon>Mesorhizobium</taxon>
    </lineage>
</organism>
<feature type="transmembrane region" description="Helical" evidence="1">
    <location>
        <begin position="197"/>
        <end position="215"/>
    </location>
</feature>
<protein>
    <submittedName>
        <fullName evidence="2">Uncharacterized protein</fullName>
    </submittedName>
</protein>